<dbReference type="AlphaFoldDB" id="A0A084WIM7"/>
<accession>A0A084WIM7</accession>
<organism evidence="2">
    <name type="scientific">Anopheles sinensis</name>
    <name type="common">Mosquito</name>
    <dbReference type="NCBI Taxonomy" id="74873"/>
    <lineage>
        <taxon>Eukaryota</taxon>
        <taxon>Metazoa</taxon>
        <taxon>Ecdysozoa</taxon>
        <taxon>Arthropoda</taxon>
        <taxon>Hexapoda</taxon>
        <taxon>Insecta</taxon>
        <taxon>Pterygota</taxon>
        <taxon>Neoptera</taxon>
        <taxon>Endopterygota</taxon>
        <taxon>Diptera</taxon>
        <taxon>Nematocera</taxon>
        <taxon>Culicoidea</taxon>
        <taxon>Culicidae</taxon>
        <taxon>Anophelinae</taxon>
        <taxon>Anopheles</taxon>
    </lineage>
</organism>
<name>A0A084WIM7_ANOSI</name>
<sequence length="87" mass="9951">MKFCSIAASRLLALDGLLGCVFFLSTARTERERCVSSERPLHRVEIGEIAREFLEREGRRGKNIGVSRTSRSRLVESRTPRFLHLFA</sequence>
<protein>
    <submittedName>
        <fullName evidence="2 3">Ubiquitin carboxyl-terminal hydrolase 32-like isoform 1</fullName>
    </submittedName>
</protein>
<reference evidence="2 4" key="1">
    <citation type="journal article" date="2014" name="BMC Genomics">
        <title>Genome sequence of Anopheles sinensis provides insight into genetics basis of mosquito competence for malaria parasites.</title>
        <authorList>
            <person name="Zhou D."/>
            <person name="Zhang D."/>
            <person name="Ding G."/>
            <person name="Shi L."/>
            <person name="Hou Q."/>
            <person name="Ye Y."/>
            <person name="Xu Y."/>
            <person name="Zhou H."/>
            <person name="Xiong C."/>
            <person name="Li S."/>
            <person name="Yu J."/>
            <person name="Hong S."/>
            <person name="Yu X."/>
            <person name="Zou P."/>
            <person name="Chen C."/>
            <person name="Chang X."/>
            <person name="Wang W."/>
            <person name="Lv Y."/>
            <person name="Sun Y."/>
            <person name="Ma L."/>
            <person name="Shen B."/>
            <person name="Zhu C."/>
        </authorList>
    </citation>
    <scope>NUCLEOTIDE SEQUENCE [LARGE SCALE GENOMIC DNA]</scope>
</reference>
<evidence type="ECO:0000313" key="3">
    <source>
        <dbReference type="EnsemblMetazoa" id="ASIC018121-PA"/>
    </source>
</evidence>
<reference evidence="3" key="2">
    <citation type="submission" date="2020-05" db="UniProtKB">
        <authorList>
            <consortium name="EnsemblMetazoa"/>
        </authorList>
    </citation>
    <scope>IDENTIFICATION</scope>
</reference>
<dbReference type="EMBL" id="ATLV01023939">
    <property type="status" value="NOT_ANNOTATED_CDS"/>
    <property type="molecule type" value="Genomic_DNA"/>
</dbReference>
<evidence type="ECO:0000313" key="2">
    <source>
        <dbReference type="EMBL" id="KFB50071.1"/>
    </source>
</evidence>
<dbReference type="EMBL" id="KE525347">
    <property type="protein sequence ID" value="KFB50071.1"/>
    <property type="molecule type" value="Genomic_DNA"/>
</dbReference>
<dbReference type="GO" id="GO:0016787">
    <property type="term" value="F:hydrolase activity"/>
    <property type="evidence" value="ECO:0007669"/>
    <property type="project" value="UniProtKB-KW"/>
</dbReference>
<dbReference type="VEuPathDB" id="VectorBase:ASIC018121"/>
<evidence type="ECO:0000313" key="4">
    <source>
        <dbReference type="Proteomes" id="UP000030765"/>
    </source>
</evidence>
<proteinExistence type="predicted"/>
<keyword evidence="1" id="KW-0732">Signal</keyword>
<evidence type="ECO:0000256" key="1">
    <source>
        <dbReference type="SAM" id="SignalP"/>
    </source>
</evidence>
<gene>
    <name evidence="2" type="ORF">ZHAS_00018121</name>
</gene>
<feature type="signal peptide" evidence="1">
    <location>
        <begin position="1"/>
        <end position="29"/>
    </location>
</feature>
<keyword evidence="2" id="KW-0378">Hydrolase</keyword>
<keyword evidence="4" id="KW-1185">Reference proteome</keyword>
<feature type="chain" id="PRO_5010760010" evidence="1">
    <location>
        <begin position="30"/>
        <end position="87"/>
    </location>
</feature>
<dbReference type="Proteomes" id="UP000030765">
    <property type="component" value="Unassembled WGS sequence"/>
</dbReference>
<dbReference type="EnsemblMetazoa" id="ASIC018121-RA">
    <property type="protein sequence ID" value="ASIC018121-PA"/>
    <property type="gene ID" value="ASIC018121"/>
</dbReference>